<dbReference type="Proteomes" id="UP000094764">
    <property type="component" value="Unassembled WGS sequence"/>
</dbReference>
<dbReference type="RefSeq" id="WP_069634421.1">
    <property type="nucleotide sequence ID" value="NZ_JXKZ01000002.1"/>
</dbReference>
<proteinExistence type="predicted"/>
<dbReference type="AlphaFoldDB" id="A0A1E5GWR1"/>
<comment type="caution">
    <text evidence="1">The sequence shown here is derived from an EMBL/GenBank/DDBJ whole genome shotgun (WGS) entry which is preliminary data.</text>
</comment>
<name>A0A1E5GWR1_9ENTE</name>
<dbReference type="InterPro" id="IPR018775">
    <property type="entry name" value="RlaP"/>
</dbReference>
<organism evidence="1 2">
    <name type="scientific">Enterococcus quebecensis</name>
    <dbReference type="NCBI Taxonomy" id="903983"/>
    <lineage>
        <taxon>Bacteria</taxon>
        <taxon>Bacillati</taxon>
        <taxon>Bacillota</taxon>
        <taxon>Bacilli</taxon>
        <taxon>Lactobacillales</taxon>
        <taxon>Enterococcaceae</taxon>
        <taxon>Enterococcus</taxon>
    </lineage>
</organism>
<dbReference type="PANTHER" id="PTHR34817">
    <property type="entry name" value="NUCLEOTIDYLTRANSFERASE"/>
    <property type="match status" value="1"/>
</dbReference>
<evidence type="ECO:0000313" key="1">
    <source>
        <dbReference type="EMBL" id="OEG17099.1"/>
    </source>
</evidence>
<dbReference type="PATRIC" id="fig|903983.4.peg.1310"/>
<accession>A0A1E5GWR1</accession>
<gene>
    <name evidence="1" type="ORF">BCR23_03590</name>
</gene>
<protein>
    <submittedName>
        <fullName evidence="1">Nucleotidyltransferase</fullName>
    </submittedName>
</protein>
<dbReference type="OrthoDB" id="9796845at2"/>
<dbReference type="EMBL" id="MIKB01000012">
    <property type="protein sequence ID" value="OEG17099.1"/>
    <property type="molecule type" value="Genomic_DNA"/>
</dbReference>
<dbReference type="PANTHER" id="PTHR34817:SF2">
    <property type="entry name" value="NUCLEOTIDYLTRANSFERASE"/>
    <property type="match status" value="1"/>
</dbReference>
<dbReference type="GO" id="GO:0016740">
    <property type="term" value="F:transferase activity"/>
    <property type="evidence" value="ECO:0007669"/>
    <property type="project" value="UniProtKB-KW"/>
</dbReference>
<evidence type="ECO:0000313" key="2">
    <source>
        <dbReference type="Proteomes" id="UP000094764"/>
    </source>
</evidence>
<keyword evidence="2" id="KW-1185">Reference proteome</keyword>
<reference evidence="2" key="1">
    <citation type="submission" date="2016-09" db="EMBL/GenBank/DDBJ databases">
        <authorList>
            <person name="Gulvik C.A."/>
        </authorList>
    </citation>
    <scope>NUCLEOTIDE SEQUENCE [LARGE SCALE GENOMIC DNA]</scope>
    <source>
        <strain evidence="2">LMG 26306</strain>
    </source>
</reference>
<dbReference type="Pfam" id="PF10127">
    <property type="entry name" value="RlaP"/>
    <property type="match status" value="1"/>
</dbReference>
<sequence>MNKIIQTKLEEIENKENVKIILAVESGSRAWGFESKDSDYDVRFLYVRDEDSYLKLEGVRDVIEWQLDDVLDINGWDIQKALRLLYKSNPTLFEWCSSPIVYKKTTEADEFKELLSSYFSIKKSLFHYWHMANTNYREYLKTDKVKAKKYFYVLRPILASKWILKYSSVPPIEFEVLADGVLEDNLKPIVSDLLEQKKSTKELDSIDKIEVLNNYIEKELIELEAIAKNTSEKNDNTWEPLNKLFLSFIESKDQ</sequence>
<keyword evidence="1" id="KW-0808">Transferase</keyword>
<dbReference type="STRING" id="903983.BCR23_03590"/>